<dbReference type="Pfam" id="PF12796">
    <property type="entry name" value="Ank_2"/>
    <property type="match status" value="1"/>
</dbReference>
<gene>
    <name evidence="4" type="ORF">NEMVEDRAFT_v1g244771</name>
</gene>
<organism evidence="4 5">
    <name type="scientific">Nematostella vectensis</name>
    <name type="common">Starlet sea anemone</name>
    <dbReference type="NCBI Taxonomy" id="45351"/>
    <lineage>
        <taxon>Eukaryota</taxon>
        <taxon>Metazoa</taxon>
        <taxon>Cnidaria</taxon>
        <taxon>Anthozoa</taxon>
        <taxon>Hexacorallia</taxon>
        <taxon>Actiniaria</taxon>
        <taxon>Edwardsiidae</taxon>
        <taxon>Nematostella</taxon>
    </lineage>
</organism>
<evidence type="ECO:0000313" key="5">
    <source>
        <dbReference type="Proteomes" id="UP000001593"/>
    </source>
</evidence>
<dbReference type="OMA" id="NKQYAQW"/>
<dbReference type="OrthoDB" id="60433at2759"/>
<dbReference type="GO" id="GO:0006357">
    <property type="term" value="P:regulation of transcription by RNA polymerase II"/>
    <property type="evidence" value="ECO:0000318"/>
    <property type="project" value="GO_Central"/>
</dbReference>
<dbReference type="SMART" id="SM00248">
    <property type="entry name" value="ANK"/>
    <property type="match status" value="3"/>
</dbReference>
<dbReference type="InterPro" id="IPR029155">
    <property type="entry name" value="SIPAR"/>
</dbReference>
<sequence>MSRSVRDLRELICISRLSYHGEEEQDPEPENLNAASEDFNGNRVPKDTKTKRKSPKKKVKDKAISGLESHKSPRLSPGGSSKAVILPPIRNSSAGSSGSSSGRNSPASSLTNEELQPCRPFSSIAKKYQPRKTNFDDVLVYMDATVIAEWLSRANKSVQSLTSWLHSGCNFVHFAHFWLSDLVDSKRRDAIDMEFSIVMDEVQFAFGVGLQGKEISMEDIRSLTTAIFWEYPGKLSDTENQHYFLTMLICLCSGRQDNYKSLLSNVRCSTNNKQFAQLVLATRSFTIVSICSGVIEFFKQVSPVNLTHCDITSAPHAQDLISVAKLFAFQAVEKGFLDVFKFLVEEYQLDPVLTIDSSDKTFLFTSVISGQEQVLNYLLSLEPRPNVNKVVSASGNTPLHAAVNCGNQSMVKLLANAGADLNAANEDCNGATPLFLAIMSGNLAMVSLLLSLGCRTNVYMGALAVSPLDLAKELELHDIAEMLDSSHITE</sequence>
<dbReference type="InterPro" id="IPR028320">
    <property type="entry name" value="iASPP"/>
</dbReference>
<dbReference type="InterPro" id="IPR036770">
    <property type="entry name" value="Ankyrin_rpt-contain_sf"/>
</dbReference>
<feature type="repeat" description="ANK" evidence="1">
    <location>
        <begin position="394"/>
        <end position="426"/>
    </location>
</feature>
<dbReference type="InParanoid" id="A7SET1"/>
<dbReference type="PANTHER" id="PTHR24164">
    <property type="entry name" value="RELA-ASSOCIATED INHIBITOR"/>
    <property type="match status" value="1"/>
</dbReference>
<evidence type="ECO:0000256" key="1">
    <source>
        <dbReference type="PROSITE-ProRule" id="PRU00023"/>
    </source>
</evidence>
<dbReference type="EMBL" id="DS469639">
    <property type="protein sequence ID" value="EDO37759.1"/>
    <property type="molecule type" value="Genomic_DNA"/>
</dbReference>
<feature type="compositionally biased region" description="Basic residues" evidence="2">
    <location>
        <begin position="49"/>
        <end position="60"/>
    </location>
</feature>
<evidence type="ECO:0000259" key="3">
    <source>
        <dbReference type="Pfam" id="PF15487"/>
    </source>
</evidence>
<protein>
    <recommendedName>
        <fullName evidence="3">SIPAR domain-containing protein</fullName>
    </recommendedName>
</protein>
<dbReference type="AlphaFoldDB" id="A7SET1"/>
<dbReference type="HOGENOM" id="CLU_544292_0_0_1"/>
<reference evidence="4 5" key="1">
    <citation type="journal article" date="2007" name="Science">
        <title>Sea anemone genome reveals ancestral eumetazoan gene repertoire and genomic organization.</title>
        <authorList>
            <person name="Putnam N.H."/>
            <person name="Srivastava M."/>
            <person name="Hellsten U."/>
            <person name="Dirks B."/>
            <person name="Chapman J."/>
            <person name="Salamov A."/>
            <person name="Terry A."/>
            <person name="Shapiro H."/>
            <person name="Lindquist E."/>
            <person name="Kapitonov V.V."/>
            <person name="Jurka J."/>
            <person name="Genikhovich G."/>
            <person name="Grigoriev I.V."/>
            <person name="Lucas S.M."/>
            <person name="Steele R.E."/>
            <person name="Finnerty J.R."/>
            <person name="Technau U."/>
            <person name="Martindale M.Q."/>
            <person name="Rokhsar D.S."/>
        </authorList>
    </citation>
    <scope>NUCLEOTIDE SEQUENCE [LARGE SCALE GENOMIC DNA]</scope>
    <source>
        <strain evidence="5">CH2 X CH6</strain>
    </source>
</reference>
<dbReference type="eggNOG" id="KOG4412">
    <property type="taxonomic scope" value="Eukaryota"/>
</dbReference>
<evidence type="ECO:0000313" key="4">
    <source>
        <dbReference type="EMBL" id="EDO37759.1"/>
    </source>
</evidence>
<feature type="domain" description="SIPAR" evidence="3">
    <location>
        <begin position="6"/>
        <end position="288"/>
    </location>
</feature>
<dbReference type="PhylomeDB" id="A7SET1"/>
<dbReference type="SUPFAM" id="SSF48403">
    <property type="entry name" value="Ankyrin repeat"/>
    <property type="match status" value="1"/>
</dbReference>
<dbReference type="Gene3D" id="1.25.40.20">
    <property type="entry name" value="Ankyrin repeat-containing domain"/>
    <property type="match status" value="1"/>
</dbReference>
<accession>A7SET1</accession>
<dbReference type="PROSITE" id="PS50297">
    <property type="entry name" value="ANK_REP_REGION"/>
    <property type="match status" value="2"/>
</dbReference>
<feature type="compositionally biased region" description="Low complexity" evidence="2">
    <location>
        <begin position="90"/>
        <end position="109"/>
    </location>
</feature>
<dbReference type="PANTHER" id="PTHR24164:SF4">
    <property type="entry name" value="RELA-ASSOCIATED INHIBITOR"/>
    <property type="match status" value="1"/>
</dbReference>
<dbReference type="PROSITE" id="PS50088">
    <property type="entry name" value="ANK_REPEAT"/>
    <property type="match status" value="2"/>
</dbReference>
<dbReference type="STRING" id="45351.A7SET1"/>
<name>A7SET1_NEMVE</name>
<dbReference type="Proteomes" id="UP000001593">
    <property type="component" value="Unassembled WGS sequence"/>
</dbReference>
<dbReference type="KEGG" id="nve:5509304"/>
<dbReference type="InterPro" id="IPR002110">
    <property type="entry name" value="Ankyrin_rpt"/>
</dbReference>
<dbReference type="Pfam" id="PF15487">
    <property type="entry name" value="FAM220"/>
    <property type="match status" value="1"/>
</dbReference>
<evidence type="ECO:0000256" key="2">
    <source>
        <dbReference type="SAM" id="MobiDB-lite"/>
    </source>
</evidence>
<keyword evidence="5" id="KW-1185">Reference proteome</keyword>
<feature type="region of interest" description="Disordered" evidence="2">
    <location>
        <begin position="16"/>
        <end position="115"/>
    </location>
</feature>
<keyword evidence="1" id="KW-0040">ANK repeat</keyword>
<feature type="repeat" description="ANK" evidence="1">
    <location>
        <begin position="429"/>
        <end position="461"/>
    </location>
</feature>
<proteinExistence type="predicted"/>